<feature type="binding site" evidence="9">
    <location>
        <position position="88"/>
    </location>
    <ligand>
        <name>Mg(2+)</name>
        <dbReference type="ChEBI" id="CHEBI:18420"/>
    </ligand>
</feature>
<accession>A0ABQ3C2Q7</accession>
<proteinExistence type="inferred from homology"/>
<dbReference type="PANTHER" id="PTHR20857">
    <property type="entry name" value="THIAMINE-PHOSPHATE PYROPHOSPHORYLASE"/>
    <property type="match status" value="1"/>
</dbReference>
<dbReference type="EMBL" id="BMXY01000002">
    <property type="protein sequence ID" value="GGZ65531.1"/>
    <property type="molecule type" value="Genomic_DNA"/>
</dbReference>
<sequence>MWPRRGLYVITPDETSTERLLARVTPVLGLAPALLQYRNKLADPALRREQAAALLPLCREHGVPLIVNDDWRLAAELDADGAHLGGDDGDLREARHAVGTEMILGASCYDSIERARRAADDGASYIAFGAFHLSGTKPGARRAQPSLLREAAALALPRVAIGGITPSNARPLIEAGADLVAVIGGLFDAPDPQAAARAYIACFEETHR</sequence>
<dbReference type="Proteomes" id="UP000643403">
    <property type="component" value="Unassembled WGS sequence"/>
</dbReference>
<comment type="pathway">
    <text evidence="1 9 11">Cofactor biosynthesis; thiamine diphosphate biosynthesis; thiamine phosphate from 4-amino-2-methyl-5-diphosphomethylpyrimidine and 4-methyl-5-(2-phosphoethyl)-thiazole: step 1/1.</text>
</comment>
<name>A0ABQ3C2Q7_9GAMM</name>
<keyword evidence="4 9" id="KW-0460">Magnesium</keyword>
<feature type="binding site" evidence="9">
    <location>
        <begin position="36"/>
        <end position="40"/>
    </location>
    <ligand>
        <name>4-amino-2-methyl-5-(diphosphooxymethyl)pyrimidine</name>
        <dbReference type="ChEBI" id="CHEBI:57841"/>
    </ligand>
</feature>
<dbReference type="EC" id="2.5.1.3" evidence="9"/>
<evidence type="ECO:0000256" key="3">
    <source>
        <dbReference type="ARBA" id="ARBA00022723"/>
    </source>
</evidence>
<evidence type="ECO:0000256" key="9">
    <source>
        <dbReference type="HAMAP-Rule" id="MF_00097"/>
    </source>
</evidence>
<feature type="binding site" evidence="9">
    <location>
        <position position="107"/>
    </location>
    <ligand>
        <name>4-amino-2-methyl-5-(diphosphooxymethyl)pyrimidine</name>
        <dbReference type="ChEBI" id="CHEBI:57841"/>
    </ligand>
</feature>
<dbReference type="SUPFAM" id="SSF51391">
    <property type="entry name" value="Thiamin phosphate synthase"/>
    <property type="match status" value="1"/>
</dbReference>
<dbReference type="HAMAP" id="MF_00097">
    <property type="entry name" value="TMP_synthase"/>
    <property type="match status" value="1"/>
</dbReference>
<comment type="caution">
    <text evidence="13">The sequence shown here is derived from an EMBL/GenBank/DDBJ whole genome shotgun (WGS) entry which is preliminary data.</text>
</comment>
<evidence type="ECO:0000256" key="8">
    <source>
        <dbReference type="ARBA" id="ARBA00047883"/>
    </source>
</evidence>
<evidence type="ECO:0000259" key="12">
    <source>
        <dbReference type="Pfam" id="PF02581"/>
    </source>
</evidence>
<evidence type="ECO:0000256" key="10">
    <source>
        <dbReference type="RuleBase" id="RU003826"/>
    </source>
</evidence>
<feature type="binding site" evidence="9">
    <location>
        <position position="68"/>
    </location>
    <ligand>
        <name>4-amino-2-methyl-5-(diphosphooxymethyl)pyrimidine</name>
        <dbReference type="ChEBI" id="CHEBI:57841"/>
    </ligand>
</feature>
<evidence type="ECO:0000256" key="6">
    <source>
        <dbReference type="ARBA" id="ARBA00047334"/>
    </source>
</evidence>
<keyword evidence="5 9" id="KW-0784">Thiamine biosynthesis</keyword>
<evidence type="ECO:0000256" key="2">
    <source>
        <dbReference type="ARBA" id="ARBA00022679"/>
    </source>
</evidence>
<evidence type="ECO:0000256" key="11">
    <source>
        <dbReference type="RuleBase" id="RU004253"/>
    </source>
</evidence>
<feature type="binding site" evidence="9">
    <location>
        <position position="137"/>
    </location>
    <ligand>
        <name>4-amino-2-methyl-5-(diphosphooxymethyl)pyrimidine</name>
        <dbReference type="ChEBI" id="CHEBI:57841"/>
    </ligand>
</feature>
<feature type="binding site" evidence="9">
    <location>
        <begin position="134"/>
        <end position="136"/>
    </location>
    <ligand>
        <name>2-[(2R,5Z)-2-carboxy-4-methylthiazol-5(2H)-ylidene]ethyl phosphate</name>
        <dbReference type="ChEBI" id="CHEBI:62899"/>
    </ligand>
</feature>
<dbReference type="InterPro" id="IPR013785">
    <property type="entry name" value="Aldolase_TIM"/>
</dbReference>
<evidence type="ECO:0000256" key="4">
    <source>
        <dbReference type="ARBA" id="ARBA00022842"/>
    </source>
</evidence>
<comment type="catalytic activity">
    <reaction evidence="6 9 10">
        <text>4-methyl-5-(2-phosphooxyethyl)-thiazole + 4-amino-2-methyl-5-(diphosphooxymethyl)pyrimidine + H(+) = thiamine phosphate + diphosphate</text>
        <dbReference type="Rhea" id="RHEA:22328"/>
        <dbReference type="ChEBI" id="CHEBI:15378"/>
        <dbReference type="ChEBI" id="CHEBI:33019"/>
        <dbReference type="ChEBI" id="CHEBI:37575"/>
        <dbReference type="ChEBI" id="CHEBI:57841"/>
        <dbReference type="ChEBI" id="CHEBI:58296"/>
        <dbReference type="EC" id="2.5.1.3"/>
    </reaction>
</comment>
<reference evidence="14" key="1">
    <citation type="journal article" date="2019" name="Int. J. Syst. Evol. Microbiol.">
        <title>The Global Catalogue of Microorganisms (GCM) 10K type strain sequencing project: providing services to taxonomists for standard genome sequencing and annotation.</title>
        <authorList>
            <consortium name="The Broad Institute Genomics Platform"/>
            <consortium name="The Broad Institute Genome Sequencing Center for Infectious Disease"/>
            <person name="Wu L."/>
            <person name="Ma J."/>
        </authorList>
    </citation>
    <scope>NUCLEOTIDE SEQUENCE [LARGE SCALE GENOMIC DNA]</scope>
    <source>
        <strain evidence="14">KCTC 22558</strain>
    </source>
</reference>
<dbReference type="CDD" id="cd00564">
    <property type="entry name" value="TMP_TenI"/>
    <property type="match status" value="1"/>
</dbReference>
<evidence type="ECO:0000313" key="14">
    <source>
        <dbReference type="Proteomes" id="UP000643403"/>
    </source>
</evidence>
<dbReference type="InterPro" id="IPR034291">
    <property type="entry name" value="TMP_synthase"/>
</dbReference>
<organism evidence="13 14">
    <name type="scientific">Cognatilysobacter xinjiangensis</name>
    <dbReference type="NCBI Taxonomy" id="546892"/>
    <lineage>
        <taxon>Bacteria</taxon>
        <taxon>Pseudomonadati</taxon>
        <taxon>Pseudomonadota</taxon>
        <taxon>Gammaproteobacteria</taxon>
        <taxon>Lysobacterales</taxon>
        <taxon>Lysobacteraceae</taxon>
        <taxon>Cognatilysobacter</taxon>
    </lineage>
</organism>
<feature type="binding site" evidence="9">
    <location>
        <position position="69"/>
    </location>
    <ligand>
        <name>Mg(2+)</name>
        <dbReference type="ChEBI" id="CHEBI:18420"/>
    </ligand>
</feature>
<dbReference type="Gene3D" id="3.20.20.70">
    <property type="entry name" value="Aldolase class I"/>
    <property type="match status" value="1"/>
</dbReference>
<comment type="cofactor">
    <cofactor evidence="9">
        <name>Mg(2+)</name>
        <dbReference type="ChEBI" id="CHEBI:18420"/>
    </cofactor>
    <text evidence="9">Binds 1 Mg(2+) ion per subunit.</text>
</comment>
<evidence type="ECO:0000256" key="1">
    <source>
        <dbReference type="ARBA" id="ARBA00005165"/>
    </source>
</evidence>
<evidence type="ECO:0000256" key="5">
    <source>
        <dbReference type="ARBA" id="ARBA00022977"/>
    </source>
</evidence>
<keyword evidence="3 9" id="KW-0479">Metal-binding</keyword>
<comment type="similarity">
    <text evidence="9 10">Belongs to the thiamine-phosphate synthase family.</text>
</comment>
<feature type="domain" description="Thiamine phosphate synthase/TenI" evidence="12">
    <location>
        <begin position="7"/>
        <end position="185"/>
    </location>
</feature>
<dbReference type="InterPro" id="IPR022998">
    <property type="entry name" value="ThiamineP_synth_TenI"/>
</dbReference>
<keyword evidence="14" id="KW-1185">Reference proteome</keyword>
<dbReference type="PANTHER" id="PTHR20857:SF15">
    <property type="entry name" value="THIAMINE-PHOSPHATE SYNTHASE"/>
    <property type="match status" value="1"/>
</dbReference>
<comment type="function">
    <text evidence="9">Condenses 4-methyl-5-(beta-hydroxyethyl)thiazole monophosphate (THZ-P) and 2-methyl-4-amino-5-hydroxymethyl pyrimidine pyrophosphate (HMP-PP) to form thiamine monophosphate (TMP).</text>
</comment>
<feature type="binding site" evidence="9">
    <location>
        <position position="163"/>
    </location>
    <ligand>
        <name>2-[(2R,5Z)-2-carboxy-4-methylthiazol-5(2H)-ylidene]ethyl phosphate</name>
        <dbReference type="ChEBI" id="CHEBI:62899"/>
    </ligand>
</feature>
<evidence type="ECO:0000256" key="7">
    <source>
        <dbReference type="ARBA" id="ARBA00047851"/>
    </source>
</evidence>
<keyword evidence="2 9" id="KW-0808">Transferase</keyword>
<dbReference type="Pfam" id="PF02581">
    <property type="entry name" value="TMP-TENI"/>
    <property type="match status" value="1"/>
</dbReference>
<protein>
    <recommendedName>
        <fullName evidence="9">Thiamine-phosphate synthase</fullName>
        <shortName evidence="9">TP synthase</shortName>
        <shortName evidence="9">TPS</shortName>
        <ecNumber evidence="9">2.5.1.3</ecNumber>
    </recommendedName>
    <alternativeName>
        <fullName evidence="9">Thiamine-phosphate pyrophosphorylase</fullName>
        <shortName evidence="9">TMP pyrophosphorylase</shortName>
        <shortName evidence="9">TMP-PPase</shortName>
    </alternativeName>
</protein>
<comment type="catalytic activity">
    <reaction evidence="8 9 10">
        <text>2-[(2R,5Z)-2-carboxy-4-methylthiazol-5(2H)-ylidene]ethyl phosphate + 4-amino-2-methyl-5-(diphosphooxymethyl)pyrimidine + 2 H(+) = thiamine phosphate + CO2 + diphosphate</text>
        <dbReference type="Rhea" id="RHEA:47844"/>
        <dbReference type="ChEBI" id="CHEBI:15378"/>
        <dbReference type="ChEBI" id="CHEBI:16526"/>
        <dbReference type="ChEBI" id="CHEBI:33019"/>
        <dbReference type="ChEBI" id="CHEBI:37575"/>
        <dbReference type="ChEBI" id="CHEBI:57841"/>
        <dbReference type="ChEBI" id="CHEBI:62899"/>
        <dbReference type="EC" id="2.5.1.3"/>
    </reaction>
</comment>
<comment type="caution">
    <text evidence="9">Lacks conserved residue(s) required for the propagation of feature annotation.</text>
</comment>
<dbReference type="InterPro" id="IPR036206">
    <property type="entry name" value="ThiamineP_synth_sf"/>
</dbReference>
<dbReference type="NCBIfam" id="TIGR00693">
    <property type="entry name" value="thiE"/>
    <property type="match status" value="1"/>
</dbReference>
<gene>
    <name evidence="9 13" type="primary">thiE</name>
    <name evidence="13" type="ORF">GCM10008101_19320</name>
</gene>
<comment type="catalytic activity">
    <reaction evidence="7 9 10">
        <text>2-(2-carboxy-4-methylthiazol-5-yl)ethyl phosphate + 4-amino-2-methyl-5-(diphosphooxymethyl)pyrimidine + 2 H(+) = thiamine phosphate + CO2 + diphosphate</text>
        <dbReference type="Rhea" id="RHEA:47848"/>
        <dbReference type="ChEBI" id="CHEBI:15378"/>
        <dbReference type="ChEBI" id="CHEBI:16526"/>
        <dbReference type="ChEBI" id="CHEBI:33019"/>
        <dbReference type="ChEBI" id="CHEBI:37575"/>
        <dbReference type="ChEBI" id="CHEBI:57841"/>
        <dbReference type="ChEBI" id="CHEBI:62890"/>
        <dbReference type="EC" id="2.5.1.3"/>
    </reaction>
</comment>
<evidence type="ECO:0000313" key="13">
    <source>
        <dbReference type="EMBL" id="GGZ65531.1"/>
    </source>
</evidence>